<reference evidence="2" key="1">
    <citation type="submission" date="2022-11" db="UniProtKB">
        <authorList>
            <consortium name="WormBaseParasite"/>
        </authorList>
    </citation>
    <scope>IDENTIFICATION</scope>
</reference>
<protein>
    <submittedName>
        <fullName evidence="2">Uncharacterized protein</fullName>
    </submittedName>
</protein>
<proteinExistence type="predicted"/>
<dbReference type="Proteomes" id="UP000887576">
    <property type="component" value="Unplaced"/>
</dbReference>
<organism evidence="1 2">
    <name type="scientific">Panagrolaimus sp. JU765</name>
    <dbReference type="NCBI Taxonomy" id="591449"/>
    <lineage>
        <taxon>Eukaryota</taxon>
        <taxon>Metazoa</taxon>
        <taxon>Ecdysozoa</taxon>
        <taxon>Nematoda</taxon>
        <taxon>Chromadorea</taxon>
        <taxon>Rhabditida</taxon>
        <taxon>Tylenchina</taxon>
        <taxon>Panagrolaimomorpha</taxon>
        <taxon>Panagrolaimoidea</taxon>
        <taxon>Panagrolaimidae</taxon>
        <taxon>Panagrolaimus</taxon>
    </lineage>
</organism>
<sequence>MYRNNFGPPRGGRGGGGAGGPPFRGGRGGGGFPPTGPVAAGSGEFV</sequence>
<evidence type="ECO:0000313" key="1">
    <source>
        <dbReference type="Proteomes" id="UP000887576"/>
    </source>
</evidence>
<name>A0AC34PY02_9BILA</name>
<evidence type="ECO:0000313" key="2">
    <source>
        <dbReference type="WBParaSite" id="JU765_v2.g11024.t1"/>
    </source>
</evidence>
<dbReference type="WBParaSite" id="JU765_v2.g11024.t1">
    <property type="protein sequence ID" value="JU765_v2.g11024.t1"/>
    <property type="gene ID" value="JU765_v2.g11024"/>
</dbReference>
<accession>A0AC34PY02</accession>